<dbReference type="InterPro" id="IPR010982">
    <property type="entry name" value="Lambda_DNA-bd_dom_sf"/>
</dbReference>
<evidence type="ECO:0000256" key="1">
    <source>
        <dbReference type="SAM" id="Phobius"/>
    </source>
</evidence>
<protein>
    <submittedName>
        <fullName evidence="3">Helix-turn-helix transcriptional regulator</fullName>
    </submittedName>
</protein>
<dbReference type="Proteomes" id="UP000594834">
    <property type="component" value="Chromosome"/>
</dbReference>
<sequence>MSKFLVSTRINRYEKGVYQPNFGILEKMAMALDVPVIYFLAMMNWHK</sequence>
<gene>
    <name evidence="3" type="ORF">I6G26_01110</name>
</gene>
<dbReference type="SUPFAM" id="SSF47413">
    <property type="entry name" value="lambda repressor-like DNA-binding domains"/>
    <property type="match status" value="1"/>
</dbReference>
<proteinExistence type="predicted"/>
<keyword evidence="1" id="KW-1133">Transmembrane helix</keyword>
<dbReference type="InterPro" id="IPR001387">
    <property type="entry name" value="Cro/C1-type_HTH"/>
</dbReference>
<keyword evidence="4" id="KW-1185">Reference proteome</keyword>
<dbReference type="Gene3D" id="1.10.260.40">
    <property type="entry name" value="lambda repressor-like DNA-binding domains"/>
    <property type="match status" value="1"/>
</dbReference>
<feature type="transmembrane region" description="Helical" evidence="1">
    <location>
        <begin position="28"/>
        <end position="45"/>
    </location>
</feature>
<organism evidence="3 4">
    <name type="scientific">Moraxella nonliquefaciens</name>
    <dbReference type="NCBI Taxonomy" id="478"/>
    <lineage>
        <taxon>Bacteria</taxon>
        <taxon>Pseudomonadati</taxon>
        <taxon>Pseudomonadota</taxon>
        <taxon>Gammaproteobacteria</taxon>
        <taxon>Moraxellales</taxon>
        <taxon>Moraxellaceae</taxon>
        <taxon>Moraxella</taxon>
    </lineage>
</organism>
<keyword evidence="1" id="KW-0472">Membrane</keyword>
<accession>A0A7T3C1T3</accession>
<evidence type="ECO:0000259" key="2">
    <source>
        <dbReference type="PROSITE" id="PS50943"/>
    </source>
</evidence>
<dbReference type="EMBL" id="CP065728">
    <property type="protein sequence ID" value="QPT44688.1"/>
    <property type="molecule type" value="Genomic_DNA"/>
</dbReference>
<evidence type="ECO:0000313" key="4">
    <source>
        <dbReference type="Proteomes" id="UP000594834"/>
    </source>
</evidence>
<keyword evidence="1" id="KW-0812">Transmembrane</keyword>
<evidence type="ECO:0000313" key="3">
    <source>
        <dbReference type="EMBL" id="QPT44688.1"/>
    </source>
</evidence>
<dbReference type="RefSeq" id="WP_197940270.1">
    <property type="nucleotide sequence ID" value="NZ_CP065728.1"/>
</dbReference>
<dbReference type="CDD" id="cd00093">
    <property type="entry name" value="HTH_XRE"/>
    <property type="match status" value="1"/>
</dbReference>
<feature type="domain" description="HTH cro/C1-type" evidence="2">
    <location>
        <begin position="10"/>
        <end position="39"/>
    </location>
</feature>
<dbReference type="PROSITE" id="PS50943">
    <property type="entry name" value="HTH_CROC1"/>
    <property type="match status" value="1"/>
</dbReference>
<name>A0A7T3C1T3_MORNO</name>
<reference evidence="3 4" key="1">
    <citation type="submission" date="2020-12" db="EMBL/GenBank/DDBJ databases">
        <title>FDA dAtabase for Regulatory Grade micrObial Sequences (FDA-ARGOS): Supporting development and validation of Infectious Disease Dx tests.</title>
        <authorList>
            <person name="Sproer C."/>
            <person name="Gronow S."/>
            <person name="Severitt S."/>
            <person name="Schroder I."/>
            <person name="Tallon L."/>
            <person name="Sadzewicz L."/>
            <person name="Zhao X."/>
            <person name="Boylan J."/>
            <person name="Ott S."/>
            <person name="Bowen H."/>
            <person name="Vavikolanu K."/>
            <person name="Mehta A."/>
            <person name="Aluvathingal J."/>
            <person name="Nadendla S."/>
            <person name="Lowell S."/>
            <person name="Myers T."/>
            <person name="Yan Y."/>
            <person name="Sichtig H."/>
        </authorList>
    </citation>
    <scope>NUCLEOTIDE SEQUENCE [LARGE SCALE GENOMIC DNA]</scope>
    <source>
        <strain evidence="3 4">FDAARGOS_869</strain>
    </source>
</reference>
<dbReference type="Pfam" id="PF01381">
    <property type="entry name" value="HTH_3"/>
    <property type="match status" value="1"/>
</dbReference>